<evidence type="ECO:0000313" key="2">
    <source>
        <dbReference type="Proteomes" id="UP001292094"/>
    </source>
</evidence>
<protein>
    <submittedName>
        <fullName evidence="1">Uncharacterized protein</fullName>
    </submittedName>
</protein>
<organism evidence="1 2">
    <name type="scientific">Petrolisthes manimaculis</name>
    <dbReference type="NCBI Taxonomy" id="1843537"/>
    <lineage>
        <taxon>Eukaryota</taxon>
        <taxon>Metazoa</taxon>
        <taxon>Ecdysozoa</taxon>
        <taxon>Arthropoda</taxon>
        <taxon>Crustacea</taxon>
        <taxon>Multicrustacea</taxon>
        <taxon>Malacostraca</taxon>
        <taxon>Eumalacostraca</taxon>
        <taxon>Eucarida</taxon>
        <taxon>Decapoda</taxon>
        <taxon>Pleocyemata</taxon>
        <taxon>Anomura</taxon>
        <taxon>Galatheoidea</taxon>
        <taxon>Porcellanidae</taxon>
        <taxon>Petrolisthes</taxon>
    </lineage>
</organism>
<sequence length="125" mass="14118">MPRRAVNRVKELRNASASRWAKTSMCTARVVRQVNRQPQRFIRFLSYLMMKGPKLSTPVKERGPYLVADDPLVMALDVGESMAMGESMAQVYLLAMGERVFSCCDGDGDGDKGRPFHPQKIHRCL</sequence>
<dbReference type="AlphaFoldDB" id="A0AAE1UE84"/>
<evidence type="ECO:0000313" key="1">
    <source>
        <dbReference type="EMBL" id="KAK4321153.1"/>
    </source>
</evidence>
<proteinExistence type="predicted"/>
<keyword evidence="2" id="KW-1185">Reference proteome</keyword>
<comment type="caution">
    <text evidence="1">The sequence shown here is derived from an EMBL/GenBank/DDBJ whole genome shotgun (WGS) entry which is preliminary data.</text>
</comment>
<gene>
    <name evidence="1" type="ORF">Pmani_008028</name>
</gene>
<name>A0AAE1UE84_9EUCA</name>
<dbReference type="Proteomes" id="UP001292094">
    <property type="component" value="Unassembled WGS sequence"/>
</dbReference>
<dbReference type="EMBL" id="JAWZYT010000612">
    <property type="protein sequence ID" value="KAK4321153.1"/>
    <property type="molecule type" value="Genomic_DNA"/>
</dbReference>
<reference evidence="1" key="1">
    <citation type="submission" date="2023-11" db="EMBL/GenBank/DDBJ databases">
        <title>Genome assemblies of two species of porcelain crab, Petrolisthes cinctipes and Petrolisthes manimaculis (Anomura: Porcellanidae).</title>
        <authorList>
            <person name="Angst P."/>
        </authorList>
    </citation>
    <scope>NUCLEOTIDE SEQUENCE</scope>
    <source>
        <strain evidence="1">PB745_02</strain>
        <tissue evidence="1">Gill</tissue>
    </source>
</reference>
<accession>A0AAE1UE84</accession>